<protein>
    <submittedName>
        <fullName evidence="2">ABC transporter substrate-binding protein</fullName>
    </submittedName>
</protein>
<dbReference type="Gene3D" id="3.40.190.10">
    <property type="entry name" value="Periplasmic binding protein-like II"/>
    <property type="match status" value="1"/>
</dbReference>
<reference evidence="2" key="1">
    <citation type="journal article" date="2017" name="Appl. Environ. Microbiol.">
        <title>Microdiversification of a pelagic Polynucleobacter species is mainly driven by acquisition of genomic islands from a partially interspecific gene pool.</title>
        <authorList>
            <person name="Hoetzinger M."/>
            <person name="Hahn M.W."/>
            <person name="Jezberova J."/>
            <person name="Schmidt J."/>
            <person name="Koll U."/>
        </authorList>
    </citation>
    <scope>NUCLEOTIDE SEQUENCE</scope>
    <source>
        <strain evidence="2">MWH-RechtKol4</strain>
    </source>
</reference>
<proteinExistence type="inferred from homology"/>
<organism evidence="2 3">
    <name type="scientific">Polynucleobacter asymbioticus</name>
    <dbReference type="NCBI Taxonomy" id="576611"/>
    <lineage>
        <taxon>Bacteria</taxon>
        <taxon>Pseudomonadati</taxon>
        <taxon>Pseudomonadota</taxon>
        <taxon>Betaproteobacteria</taxon>
        <taxon>Burkholderiales</taxon>
        <taxon>Burkholderiaceae</taxon>
        <taxon>Polynucleobacter</taxon>
    </lineage>
</organism>
<dbReference type="Pfam" id="PF03401">
    <property type="entry name" value="TctC"/>
    <property type="match status" value="1"/>
</dbReference>
<dbReference type="OMA" id="SHIGTEM"/>
<evidence type="ECO:0000313" key="3">
    <source>
        <dbReference type="Proteomes" id="UP000182060"/>
    </source>
</evidence>
<dbReference type="EMBL" id="CP015017">
    <property type="protein sequence ID" value="APC01205.1"/>
    <property type="molecule type" value="Genomic_DNA"/>
</dbReference>
<evidence type="ECO:0000256" key="1">
    <source>
        <dbReference type="ARBA" id="ARBA00006987"/>
    </source>
</evidence>
<dbReference type="AlphaFoldDB" id="A0AAC9ISU5"/>
<dbReference type="SUPFAM" id="SSF53850">
    <property type="entry name" value="Periplasmic binding protein-like II"/>
    <property type="match status" value="1"/>
</dbReference>
<dbReference type="Gene3D" id="3.40.190.150">
    <property type="entry name" value="Bordetella uptake gene, domain 1"/>
    <property type="match status" value="1"/>
</dbReference>
<dbReference type="InterPro" id="IPR005064">
    <property type="entry name" value="BUG"/>
</dbReference>
<evidence type="ECO:0000313" key="2">
    <source>
        <dbReference type="EMBL" id="APC01205.1"/>
    </source>
</evidence>
<dbReference type="InterPro" id="IPR042100">
    <property type="entry name" value="Bug_dom1"/>
</dbReference>
<dbReference type="Proteomes" id="UP000182060">
    <property type="component" value="Chromosome"/>
</dbReference>
<sequence length="325" mass="34627">MKNFQTIGKWFACIGFVLTIQTLSAQTFPDRPIVLVVPNPPGGLVDTSARLLSEPLTRVIGQPVIVDNKPGASGNTAYQYVAKAKPDGYTLLISYSGYHVGNPALMDKLPWDPIKDFSPIALLTVSTNVIAVHPSLPVNNLKEFIAYAKANPGKLNYASQGNGSVSHIGTEMFKQSTGVDMVHVPYKGSGPAIQDVLAGQVQVFISTPPSVMQHVQSGKLKGLAVTGKNRHPGMPNVPTTAEAGLPSFQLESWVALYAPAGTPAPIIATLTDAVKKSLALPEIKERADVAGVELRYLTPGATDALVKKELPYWSKAIKSAHITLD</sequence>
<dbReference type="PANTHER" id="PTHR42928">
    <property type="entry name" value="TRICARBOXYLATE-BINDING PROTEIN"/>
    <property type="match status" value="1"/>
</dbReference>
<name>A0AAC9ISU5_9BURK</name>
<dbReference type="PIRSF" id="PIRSF017082">
    <property type="entry name" value="YflP"/>
    <property type="match status" value="1"/>
</dbReference>
<accession>A0AAC9ISU5</accession>
<gene>
    <name evidence="2" type="ORF">AOC25_06070</name>
</gene>
<comment type="similarity">
    <text evidence="1">Belongs to the UPF0065 (bug) family.</text>
</comment>
<dbReference type="CDD" id="cd13578">
    <property type="entry name" value="PBP2_Bug27"/>
    <property type="match status" value="1"/>
</dbReference>
<dbReference type="PANTHER" id="PTHR42928:SF5">
    <property type="entry name" value="BLR1237 PROTEIN"/>
    <property type="match status" value="1"/>
</dbReference>